<name>A0A1W6LI43_9BURK</name>
<keyword evidence="2" id="KW-1185">Reference proteome</keyword>
<reference evidence="1 2" key="1">
    <citation type="submission" date="2016-04" db="EMBL/GenBank/DDBJ databases">
        <title>Complete genome sequence of natural rubber-degrading, novel Gram-negative bacterium, Rhizobacter gummiphilus strain NS21.</title>
        <authorList>
            <person name="Tabata M."/>
            <person name="Kasai D."/>
            <person name="Fukuda M."/>
        </authorList>
    </citation>
    <scope>NUCLEOTIDE SEQUENCE [LARGE SCALE GENOMIC DNA]</scope>
    <source>
        <strain evidence="1 2">NS21</strain>
    </source>
</reference>
<dbReference type="Proteomes" id="UP000193427">
    <property type="component" value="Chromosome"/>
</dbReference>
<dbReference type="STRING" id="946333.A4W93_18420"/>
<protein>
    <recommendedName>
        <fullName evidence="3">Beta-ketoacyl synthase N-terminal domain-containing protein</fullName>
    </recommendedName>
</protein>
<dbReference type="AlphaFoldDB" id="A0A1W6LI43"/>
<dbReference type="KEGG" id="rgu:A4W93_18420"/>
<accession>A0A1W6LI43</accession>
<organism evidence="1 2">
    <name type="scientific">Piscinibacter gummiphilus</name>
    <dbReference type="NCBI Taxonomy" id="946333"/>
    <lineage>
        <taxon>Bacteria</taxon>
        <taxon>Pseudomonadati</taxon>
        <taxon>Pseudomonadota</taxon>
        <taxon>Betaproteobacteria</taxon>
        <taxon>Burkholderiales</taxon>
        <taxon>Sphaerotilaceae</taxon>
        <taxon>Piscinibacter</taxon>
    </lineage>
</organism>
<gene>
    <name evidence="1" type="ORF">A4W93_18420</name>
</gene>
<sequence length="175" mass="19156">MPVIPAKAGTPDLPGWRCTAHIQLTPPPPDWRDTLARRLGQRPRRLGPWAELALHGARQCLDAAGEDTLPADAILRVASWRGADSATAAALDQCRTGQPMPFTFLQSQPSQMLAALSQYLQWQGDARFLIANDPQHLLDLARHDTGPAGLLIGWVEEGAVEGTTARSEWWRLIPS</sequence>
<evidence type="ECO:0000313" key="2">
    <source>
        <dbReference type="Proteomes" id="UP000193427"/>
    </source>
</evidence>
<proteinExistence type="predicted"/>
<evidence type="ECO:0008006" key="3">
    <source>
        <dbReference type="Google" id="ProtNLM"/>
    </source>
</evidence>
<dbReference type="EMBL" id="CP015118">
    <property type="protein sequence ID" value="ARN23951.1"/>
    <property type="molecule type" value="Genomic_DNA"/>
</dbReference>
<evidence type="ECO:0000313" key="1">
    <source>
        <dbReference type="EMBL" id="ARN23951.1"/>
    </source>
</evidence>